<dbReference type="Proteomes" id="UP000253436">
    <property type="component" value="Unassembled WGS sequence"/>
</dbReference>
<dbReference type="EMBL" id="QPJO01000003">
    <property type="protein sequence ID" value="RCW91581.1"/>
    <property type="molecule type" value="Genomic_DNA"/>
</dbReference>
<dbReference type="GO" id="GO:0016874">
    <property type="term" value="F:ligase activity"/>
    <property type="evidence" value="ECO:0007669"/>
    <property type="project" value="UniProtKB-KW"/>
</dbReference>
<dbReference type="SUPFAM" id="SSF52440">
    <property type="entry name" value="PreATP-grasp domain"/>
    <property type="match status" value="1"/>
</dbReference>
<dbReference type="PANTHER" id="PTHR45007">
    <property type="entry name" value="CARBOXYLASE, PUTATIVE (AFU_ORTHOLOGUE AFUA_5G07570)-RELATED"/>
    <property type="match status" value="1"/>
</dbReference>
<name>A0A368ZJN5_9FLAO</name>
<evidence type="ECO:0000256" key="2">
    <source>
        <dbReference type="ARBA" id="ARBA00022741"/>
    </source>
</evidence>
<dbReference type="PROSITE" id="PS50979">
    <property type="entry name" value="BC"/>
    <property type="match status" value="1"/>
</dbReference>
<accession>A0A368ZJN5</accession>
<dbReference type="InterPro" id="IPR005481">
    <property type="entry name" value="BC-like_N"/>
</dbReference>
<dbReference type="AlphaFoldDB" id="A0A368ZJN5"/>
<sequence>MMKIKKILVANRSEITIRVLSAYTELNIATVAVYTYEDCYSQLRNKADESYQIGEDYEPLKPHLDIKEIIGLAKRKHVDAIHPGYGFLSENSEFARRCAENNIVFIGPDPEVMDGCLRL</sequence>
<dbReference type="GO" id="GO:0005524">
    <property type="term" value="F:ATP binding"/>
    <property type="evidence" value="ECO:0007669"/>
    <property type="project" value="UniProtKB-KW"/>
</dbReference>
<keyword evidence="2" id="KW-0547">Nucleotide-binding</keyword>
<evidence type="ECO:0000259" key="4">
    <source>
        <dbReference type="PROSITE" id="PS50979"/>
    </source>
</evidence>
<dbReference type="InterPro" id="IPR011764">
    <property type="entry name" value="Biotin_carboxylation_dom"/>
</dbReference>
<evidence type="ECO:0000256" key="3">
    <source>
        <dbReference type="ARBA" id="ARBA00022840"/>
    </source>
</evidence>
<proteinExistence type="predicted"/>
<dbReference type="InterPro" id="IPR016185">
    <property type="entry name" value="PreATP-grasp_dom_sf"/>
</dbReference>
<keyword evidence="1" id="KW-0436">Ligase</keyword>
<evidence type="ECO:0000256" key="1">
    <source>
        <dbReference type="ARBA" id="ARBA00022598"/>
    </source>
</evidence>
<protein>
    <submittedName>
        <fullName evidence="5">Carbamoyl-phosphate synthase L subunit-like protein</fullName>
    </submittedName>
</protein>
<feature type="domain" description="Biotin carboxylation" evidence="4">
    <location>
        <begin position="3"/>
        <end position="119"/>
    </location>
</feature>
<reference evidence="5 6" key="1">
    <citation type="submission" date="2018-07" db="EMBL/GenBank/DDBJ databases">
        <title>Genomic Encyclopedia of Type Strains, Phase III (KMG-III): the genomes of soil and plant-associated and newly described type strains.</title>
        <authorList>
            <person name="Whitman W."/>
        </authorList>
    </citation>
    <scope>NUCLEOTIDE SEQUENCE [LARGE SCALE GENOMIC DNA]</scope>
    <source>
        <strain evidence="5 6">CECT 7958</strain>
    </source>
</reference>
<keyword evidence="6" id="KW-1185">Reference proteome</keyword>
<keyword evidence="3" id="KW-0067">ATP-binding</keyword>
<dbReference type="PANTHER" id="PTHR45007:SF1">
    <property type="entry name" value="CARBOXYLASE, PUTATIVE (AFU_ORTHOLOGUE AFUA_5G07570)-RELATED"/>
    <property type="match status" value="1"/>
</dbReference>
<gene>
    <name evidence="5" type="ORF">DFQ08_103411</name>
</gene>
<evidence type="ECO:0000313" key="5">
    <source>
        <dbReference type="EMBL" id="RCW91581.1"/>
    </source>
</evidence>
<evidence type="ECO:0000313" key="6">
    <source>
        <dbReference type="Proteomes" id="UP000253436"/>
    </source>
</evidence>
<dbReference type="Pfam" id="PF00289">
    <property type="entry name" value="Biotin_carb_N"/>
    <property type="match status" value="1"/>
</dbReference>
<dbReference type="Gene3D" id="3.40.50.20">
    <property type="match status" value="1"/>
</dbReference>
<organism evidence="5 6">
    <name type="scientific">Winogradskyella arenosi</name>
    <dbReference type="NCBI Taxonomy" id="533325"/>
    <lineage>
        <taxon>Bacteria</taxon>
        <taxon>Pseudomonadati</taxon>
        <taxon>Bacteroidota</taxon>
        <taxon>Flavobacteriia</taxon>
        <taxon>Flavobacteriales</taxon>
        <taxon>Flavobacteriaceae</taxon>
        <taxon>Winogradskyella</taxon>
    </lineage>
</organism>
<comment type="caution">
    <text evidence="5">The sequence shown here is derived from an EMBL/GenBank/DDBJ whole genome shotgun (WGS) entry which is preliminary data.</text>
</comment>